<dbReference type="Gene3D" id="1.20.1280.50">
    <property type="match status" value="1"/>
</dbReference>
<reference evidence="1" key="1">
    <citation type="submission" date="2020-11" db="EMBL/GenBank/DDBJ databases">
        <authorList>
            <consortium name="DOE Joint Genome Institute"/>
            <person name="Ahrendt S."/>
            <person name="Riley R."/>
            <person name="Andreopoulos W."/>
            <person name="Labutti K."/>
            <person name="Pangilinan J."/>
            <person name="Ruiz-Duenas F.J."/>
            <person name="Barrasa J.M."/>
            <person name="Sanchez-Garcia M."/>
            <person name="Camarero S."/>
            <person name="Miyauchi S."/>
            <person name="Serrano A."/>
            <person name="Linde D."/>
            <person name="Babiker R."/>
            <person name="Drula E."/>
            <person name="Ayuso-Fernandez I."/>
            <person name="Pacheco R."/>
            <person name="Padilla G."/>
            <person name="Ferreira P."/>
            <person name="Barriuso J."/>
            <person name="Kellner H."/>
            <person name="Castanera R."/>
            <person name="Alfaro M."/>
            <person name="Ramirez L."/>
            <person name="Pisabarro A.G."/>
            <person name="Kuo A."/>
            <person name="Tritt A."/>
            <person name="Lipzen A."/>
            <person name="He G."/>
            <person name="Yan M."/>
            <person name="Ng V."/>
            <person name="Cullen D."/>
            <person name="Martin F."/>
            <person name="Rosso M.-N."/>
            <person name="Henrissat B."/>
            <person name="Hibbett D."/>
            <person name="Martinez A.T."/>
            <person name="Grigoriev I.V."/>
        </authorList>
    </citation>
    <scope>NUCLEOTIDE SEQUENCE</scope>
    <source>
        <strain evidence="1">CBS 247.69</strain>
    </source>
</reference>
<dbReference type="Gene3D" id="3.80.10.10">
    <property type="entry name" value="Ribonuclease Inhibitor"/>
    <property type="match status" value="1"/>
</dbReference>
<proteinExistence type="predicted"/>
<dbReference type="AlphaFoldDB" id="A0A9P6CA11"/>
<dbReference type="OrthoDB" id="3217549at2759"/>
<sequence>MPIIYSKPIVQTTIFPTPTTNPSGFPSRVADWLTNACDNYLRIDHWKTSNDGLYSTSRYGERVNAHINRMPVEILGEIFIHCLGEIDPARTGSSPTSLSPSPLADPQTLGEVCRFWRDVTLSTPSLWSKIWIYQPQRSQVRRVEMWLNRSREYPLNIRIIQLPGGVTHDNHAAADKILSLLVGQVHRWRRIHFRFGSTAQEPLLTLPVGAATNMESAYVDMWKWDQASADQFWKICFSSPSLRHADWVSYTKKPPNYVPWTQLTSITLYHGLTVEECMSILQGCRHLEALCIHAIWTYDSLVDPYGPLTLPSLRHLSFLGYVEGTAIFNRLTLPSLTSLEISNAHPHHHHERRSCMSFRNLLQRSACRLEKLRLFNTSISPSDLHNYLSTPQMLSLLELDLEAPVTNQTIHSLTLSDNPRQPHLLPNLEAISLNEICTSDGSISDMILSRLSPKSNTPLKSARLWLKAQTHIRDISVFQNIMENNNWVHVVVT</sequence>
<accession>A0A9P6CA11</accession>
<gene>
    <name evidence="1" type="ORF">BDZ94DRAFT_1227394</name>
</gene>
<comment type="caution">
    <text evidence="1">The sequence shown here is derived from an EMBL/GenBank/DDBJ whole genome shotgun (WGS) entry which is preliminary data.</text>
</comment>
<name>A0A9P6CA11_9AGAR</name>
<organism evidence="1 2">
    <name type="scientific">Collybia nuda</name>
    <dbReference type="NCBI Taxonomy" id="64659"/>
    <lineage>
        <taxon>Eukaryota</taxon>
        <taxon>Fungi</taxon>
        <taxon>Dikarya</taxon>
        <taxon>Basidiomycota</taxon>
        <taxon>Agaricomycotina</taxon>
        <taxon>Agaricomycetes</taxon>
        <taxon>Agaricomycetidae</taxon>
        <taxon>Agaricales</taxon>
        <taxon>Tricholomatineae</taxon>
        <taxon>Clitocybaceae</taxon>
        <taxon>Collybia</taxon>
    </lineage>
</organism>
<dbReference type="SUPFAM" id="SSF52047">
    <property type="entry name" value="RNI-like"/>
    <property type="match status" value="1"/>
</dbReference>
<evidence type="ECO:0008006" key="3">
    <source>
        <dbReference type="Google" id="ProtNLM"/>
    </source>
</evidence>
<evidence type="ECO:0000313" key="1">
    <source>
        <dbReference type="EMBL" id="KAF9457777.1"/>
    </source>
</evidence>
<protein>
    <recommendedName>
        <fullName evidence="3">F-box domain-containing protein</fullName>
    </recommendedName>
</protein>
<dbReference type="Proteomes" id="UP000807353">
    <property type="component" value="Unassembled WGS sequence"/>
</dbReference>
<dbReference type="InterPro" id="IPR032675">
    <property type="entry name" value="LRR_dom_sf"/>
</dbReference>
<keyword evidence="2" id="KW-1185">Reference proteome</keyword>
<evidence type="ECO:0000313" key="2">
    <source>
        <dbReference type="Proteomes" id="UP000807353"/>
    </source>
</evidence>
<dbReference type="EMBL" id="MU150359">
    <property type="protein sequence ID" value="KAF9457777.1"/>
    <property type="molecule type" value="Genomic_DNA"/>
</dbReference>